<dbReference type="AlphaFoldDB" id="A0A494XAR8"/>
<gene>
    <name evidence="1" type="ORF">D7Z26_21815</name>
</gene>
<dbReference type="SUPFAM" id="SSF52540">
    <property type="entry name" value="P-loop containing nucleoside triphosphate hydrolases"/>
    <property type="match status" value="1"/>
</dbReference>
<proteinExistence type="predicted"/>
<evidence type="ECO:0000313" key="2">
    <source>
        <dbReference type="Proteomes" id="UP000282076"/>
    </source>
</evidence>
<dbReference type="Pfam" id="PF13207">
    <property type="entry name" value="AAA_17"/>
    <property type="match status" value="1"/>
</dbReference>
<comment type="caution">
    <text evidence="1">The sequence shown here is derived from an EMBL/GenBank/DDBJ whole genome shotgun (WGS) entry which is preliminary data.</text>
</comment>
<name>A0A494XAR8_9BACL</name>
<keyword evidence="2" id="KW-1185">Reference proteome</keyword>
<reference evidence="1 2" key="1">
    <citation type="submission" date="2018-10" db="EMBL/GenBank/DDBJ databases">
        <title>Cohnella sp. M2MS4P-1, whole genome shotgun sequence.</title>
        <authorList>
            <person name="Tuo L."/>
        </authorList>
    </citation>
    <scope>NUCLEOTIDE SEQUENCE [LARGE SCALE GENOMIC DNA]</scope>
    <source>
        <strain evidence="1 2">M2MS4P-1</strain>
    </source>
</reference>
<protein>
    <submittedName>
        <fullName evidence="1">AAA family ATPase</fullName>
    </submittedName>
</protein>
<dbReference type="EMBL" id="RBZM01000010">
    <property type="protein sequence ID" value="RKP47855.1"/>
    <property type="molecule type" value="Genomic_DNA"/>
</dbReference>
<dbReference type="OrthoDB" id="1850524at2"/>
<dbReference type="Proteomes" id="UP000282076">
    <property type="component" value="Unassembled WGS sequence"/>
</dbReference>
<sequence length="176" mass="20320">MSNLIFIGGVHGVGKTQLSSDLERQLKLETYSASKLISDIKKIRFAKNKRVKNIRDNQEILLYAINQLDIRSKFFILEGHFCLINEEGEITRIPENSFRKLNPKGIIVKIDDVEKISDRLSRRDMEQFDIAFLKSFQEEEIDYAKEISQGLGIPYLIYSAESSISSIRKFIESLKT</sequence>
<accession>A0A494XAR8</accession>
<evidence type="ECO:0000313" key="1">
    <source>
        <dbReference type="EMBL" id="RKP47855.1"/>
    </source>
</evidence>
<dbReference type="RefSeq" id="WP_120979146.1">
    <property type="nucleotide sequence ID" value="NZ_RBZM01000010.1"/>
</dbReference>
<dbReference type="Gene3D" id="3.40.50.300">
    <property type="entry name" value="P-loop containing nucleotide triphosphate hydrolases"/>
    <property type="match status" value="1"/>
</dbReference>
<organism evidence="1 2">
    <name type="scientific">Cohnella endophytica</name>
    <dbReference type="NCBI Taxonomy" id="2419778"/>
    <lineage>
        <taxon>Bacteria</taxon>
        <taxon>Bacillati</taxon>
        <taxon>Bacillota</taxon>
        <taxon>Bacilli</taxon>
        <taxon>Bacillales</taxon>
        <taxon>Paenibacillaceae</taxon>
        <taxon>Cohnella</taxon>
    </lineage>
</organism>
<dbReference type="InterPro" id="IPR027417">
    <property type="entry name" value="P-loop_NTPase"/>
</dbReference>